<evidence type="ECO:0000313" key="3">
    <source>
        <dbReference type="Proteomes" id="UP000275078"/>
    </source>
</evidence>
<accession>A0A3N4ID54</accession>
<evidence type="ECO:0000313" key="2">
    <source>
        <dbReference type="EMBL" id="RPA79664.1"/>
    </source>
</evidence>
<dbReference type="Proteomes" id="UP000275078">
    <property type="component" value="Unassembled WGS sequence"/>
</dbReference>
<dbReference type="Gene3D" id="1.10.8.10">
    <property type="entry name" value="DNA helicase RuvA subunit, C-terminal domain"/>
    <property type="match status" value="1"/>
</dbReference>
<dbReference type="EMBL" id="ML119696">
    <property type="protein sequence ID" value="RPA79664.1"/>
    <property type="molecule type" value="Genomic_DNA"/>
</dbReference>
<gene>
    <name evidence="2" type="ORF">BJ508DRAFT_363057</name>
</gene>
<feature type="domain" description="LysM" evidence="1">
    <location>
        <begin position="136"/>
        <end position="180"/>
    </location>
</feature>
<organism evidence="2 3">
    <name type="scientific">Ascobolus immersus RN42</name>
    <dbReference type="NCBI Taxonomy" id="1160509"/>
    <lineage>
        <taxon>Eukaryota</taxon>
        <taxon>Fungi</taxon>
        <taxon>Dikarya</taxon>
        <taxon>Ascomycota</taxon>
        <taxon>Pezizomycotina</taxon>
        <taxon>Pezizomycetes</taxon>
        <taxon>Pezizales</taxon>
        <taxon>Ascobolaceae</taxon>
        <taxon>Ascobolus</taxon>
    </lineage>
</organism>
<reference evidence="2 3" key="1">
    <citation type="journal article" date="2018" name="Nat. Ecol. Evol.">
        <title>Pezizomycetes genomes reveal the molecular basis of ectomycorrhizal truffle lifestyle.</title>
        <authorList>
            <person name="Murat C."/>
            <person name="Payen T."/>
            <person name="Noel B."/>
            <person name="Kuo A."/>
            <person name="Morin E."/>
            <person name="Chen J."/>
            <person name="Kohler A."/>
            <person name="Krizsan K."/>
            <person name="Balestrini R."/>
            <person name="Da Silva C."/>
            <person name="Montanini B."/>
            <person name="Hainaut M."/>
            <person name="Levati E."/>
            <person name="Barry K.W."/>
            <person name="Belfiori B."/>
            <person name="Cichocki N."/>
            <person name="Clum A."/>
            <person name="Dockter R.B."/>
            <person name="Fauchery L."/>
            <person name="Guy J."/>
            <person name="Iotti M."/>
            <person name="Le Tacon F."/>
            <person name="Lindquist E.A."/>
            <person name="Lipzen A."/>
            <person name="Malagnac F."/>
            <person name="Mello A."/>
            <person name="Molinier V."/>
            <person name="Miyauchi S."/>
            <person name="Poulain J."/>
            <person name="Riccioni C."/>
            <person name="Rubini A."/>
            <person name="Sitrit Y."/>
            <person name="Splivallo R."/>
            <person name="Traeger S."/>
            <person name="Wang M."/>
            <person name="Zifcakova L."/>
            <person name="Wipf D."/>
            <person name="Zambonelli A."/>
            <person name="Paolocci F."/>
            <person name="Nowrousian M."/>
            <person name="Ottonello S."/>
            <person name="Baldrian P."/>
            <person name="Spatafora J.W."/>
            <person name="Henrissat B."/>
            <person name="Nagy L.G."/>
            <person name="Aury J.M."/>
            <person name="Wincker P."/>
            <person name="Grigoriev I.V."/>
            <person name="Bonfante P."/>
            <person name="Martin F.M."/>
        </authorList>
    </citation>
    <scope>NUCLEOTIDE SEQUENCE [LARGE SCALE GENOMIC DNA]</scope>
    <source>
        <strain evidence="2 3">RN42</strain>
    </source>
</reference>
<name>A0A3N4ID54_ASCIM</name>
<dbReference type="Pfam" id="PF01476">
    <property type="entry name" value="LysM"/>
    <property type="match status" value="1"/>
</dbReference>
<evidence type="ECO:0000259" key="1">
    <source>
        <dbReference type="PROSITE" id="PS51782"/>
    </source>
</evidence>
<dbReference type="PANTHER" id="PTHR20932:SF31">
    <property type="entry name" value="RING-TYPE DOMAIN-CONTAINING PROTEIN"/>
    <property type="match status" value="1"/>
</dbReference>
<protein>
    <recommendedName>
        <fullName evidence="1">LysM domain-containing protein</fullName>
    </recommendedName>
</protein>
<dbReference type="CDD" id="cd00118">
    <property type="entry name" value="LysM"/>
    <property type="match status" value="1"/>
</dbReference>
<dbReference type="Gene3D" id="3.10.350.10">
    <property type="entry name" value="LysM domain"/>
    <property type="match status" value="1"/>
</dbReference>
<keyword evidence="3" id="KW-1185">Reference proteome</keyword>
<dbReference type="InterPro" id="IPR036779">
    <property type="entry name" value="LysM_dom_sf"/>
</dbReference>
<dbReference type="Pfam" id="PF14555">
    <property type="entry name" value="UBA_4"/>
    <property type="match status" value="1"/>
</dbReference>
<dbReference type="OrthoDB" id="2107166at2759"/>
<dbReference type="PROSITE" id="PS51782">
    <property type="entry name" value="LYSM"/>
    <property type="match status" value="1"/>
</dbReference>
<dbReference type="InterPro" id="IPR045030">
    <property type="entry name" value="LYSM1-4"/>
</dbReference>
<dbReference type="PANTHER" id="PTHR20932">
    <property type="entry name" value="LYSM AND PUTATIVE PEPTIDOGLYCAN-BINDING DOMAIN-CONTAINING PROTEIN"/>
    <property type="match status" value="1"/>
</dbReference>
<proteinExistence type="predicted"/>
<sequence length="290" mass="32182">MASFLSYASTSYALELSPPDYFDSDSTPTKACIPPSCAVCTKELKTEHEKEENEKGQENLQWGCCQRFVCGPCVMKNNRYKTYCPYCQLPTTTGPDSNSLVSKLPPSYETTLHITRSLLTPPPSYSGALAKRLDGIHHFIKATDTLPSLSLAYDTPLTVLRALNNLHSDNLLHAHRSIFIPSSHYQGPSLSPDPPGGEKEEEKRVLVKRFQCLTKCVEVRVAEWYLENCDWNLEEAVEKWGLDTNWERAFGSLGNGPGFAGLRSSGSGFRVGGCLKGFRDETSFGVNGIW</sequence>
<dbReference type="SUPFAM" id="SSF54106">
    <property type="entry name" value="LysM domain"/>
    <property type="match status" value="1"/>
</dbReference>
<dbReference type="InterPro" id="IPR018392">
    <property type="entry name" value="LysM"/>
</dbReference>
<dbReference type="AlphaFoldDB" id="A0A3N4ID54"/>